<gene>
    <name evidence="1" type="ORF">L195_g017716</name>
</gene>
<dbReference type="Proteomes" id="UP000236291">
    <property type="component" value="Unassembled WGS sequence"/>
</dbReference>
<reference evidence="1 2" key="1">
    <citation type="journal article" date="2014" name="Am. J. Bot.">
        <title>Genome assembly and annotation for red clover (Trifolium pratense; Fabaceae).</title>
        <authorList>
            <person name="Istvanek J."/>
            <person name="Jaros M."/>
            <person name="Krenek A."/>
            <person name="Repkova J."/>
        </authorList>
    </citation>
    <scope>NUCLEOTIDE SEQUENCE [LARGE SCALE GENOMIC DNA]</scope>
    <source>
        <strain evidence="2">cv. Tatra</strain>
        <tissue evidence="1">Young leaves</tissue>
    </source>
</reference>
<comment type="caution">
    <text evidence="1">The sequence shown here is derived from an EMBL/GenBank/DDBJ whole genome shotgun (WGS) entry which is preliminary data.</text>
</comment>
<protein>
    <submittedName>
        <fullName evidence="1">Disease resistance protein (TIR-NBS-LRR class)</fullName>
    </submittedName>
</protein>
<dbReference type="ExpressionAtlas" id="A0A2K3MV16">
    <property type="expression patterns" value="baseline"/>
</dbReference>
<organism evidence="1 2">
    <name type="scientific">Trifolium pratense</name>
    <name type="common">Red clover</name>
    <dbReference type="NCBI Taxonomy" id="57577"/>
    <lineage>
        <taxon>Eukaryota</taxon>
        <taxon>Viridiplantae</taxon>
        <taxon>Streptophyta</taxon>
        <taxon>Embryophyta</taxon>
        <taxon>Tracheophyta</taxon>
        <taxon>Spermatophyta</taxon>
        <taxon>Magnoliopsida</taxon>
        <taxon>eudicotyledons</taxon>
        <taxon>Gunneridae</taxon>
        <taxon>Pentapetalae</taxon>
        <taxon>rosids</taxon>
        <taxon>fabids</taxon>
        <taxon>Fabales</taxon>
        <taxon>Fabaceae</taxon>
        <taxon>Papilionoideae</taxon>
        <taxon>50 kb inversion clade</taxon>
        <taxon>NPAAA clade</taxon>
        <taxon>Hologalegina</taxon>
        <taxon>IRL clade</taxon>
        <taxon>Trifolieae</taxon>
        <taxon>Trifolium</taxon>
    </lineage>
</organism>
<dbReference type="AlphaFoldDB" id="A0A2K3MV16"/>
<evidence type="ECO:0000313" key="2">
    <source>
        <dbReference type="Proteomes" id="UP000236291"/>
    </source>
</evidence>
<sequence>MGREIIREKSPKELEERSRLWFREDVLGVLFERTGTKAVEGLTLKLPIDSSKCFSTKAFKKMKRLRLLQLAGNLTIDESGGCVLPIDSYPNWLSFDCEGSSVIFEVPQVEGHNLKSLMCITCSSTPDNITSDSLKNVLVKNYTKATIQLYKKETLASFEDEEGQRVVSSIEPGNKVEIIVVFGNGFVVKKTTVYLIYDELIGEKMEQCEVLEENDFVSDGDENECSVRGCSPQVELMDEEMEKCQQEVKNDIVFSGDDKEGIVRISSPQVELVDENGGADSCCGLIKYSFRQWITNLMCRLVECR</sequence>
<dbReference type="STRING" id="57577.A0A2K3MV16"/>
<dbReference type="EMBL" id="ASHM01012586">
    <property type="protein sequence ID" value="PNX94539.1"/>
    <property type="molecule type" value="Genomic_DNA"/>
</dbReference>
<name>A0A2K3MV16_TRIPR</name>
<reference evidence="1 2" key="2">
    <citation type="journal article" date="2017" name="Front. Plant Sci.">
        <title>Gene Classification and Mining of Molecular Markers Useful in Red Clover (Trifolium pratense) Breeding.</title>
        <authorList>
            <person name="Istvanek J."/>
            <person name="Dluhosova J."/>
            <person name="Dluhos P."/>
            <person name="Patkova L."/>
            <person name="Nedelnik J."/>
            <person name="Repkova J."/>
        </authorList>
    </citation>
    <scope>NUCLEOTIDE SEQUENCE [LARGE SCALE GENOMIC DNA]</scope>
    <source>
        <strain evidence="2">cv. Tatra</strain>
        <tissue evidence="1">Young leaves</tissue>
    </source>
</reference>
<evidence type="ECO:0000313" key="1">
    <source>
        <dbReference type="EMBL" id="PNX94539.1"/>
    </source>
</evidence>
<proteinExistence type="predicted"/>
<accession>A0A2K3MV16</accession>